<name>A0AA43ZEW9_9HYPH</name>
<accession>A0AA43ZEW9</accession>
<evidence type="ECO:0000313" key="1">
    <source>
        <dbReference type="EMBL" id="NHT75765.1"/>
    </source>
</evidence>
<dbReference type="Proteomes" id="UP001155840">
    <property type="component" value="Unassembled WGS sequence"/>
</dbReference>
<gene>
    <name evidence="1" type="ORF">G8E10_08405</name>
</gene>
<proteinExistence type="predicted"/>
<dbReference type="AlphaFoldDB" id="A0AA43ZEW9"/>
<sequence length="89" mass="10253">MHITRAQWLSLASERHSIRHIYSLCLLVRGGDIFSYKERHLAGRLIQKLDGIVHLAMTASEDAKAIADNFSLLETQVAKRLERFQPPRR</sequence>
<protein>
    <submittedName>
        <fullName evidence="1">Uncharacterized protein</fullName>
    </submittedName>
</protein>
<organism evidence="1 2">
    <name type="scientific">Ferranicluibacter rubi</name>
    <dbReference type="NCBI Taxonomy" id="2715133"/>
    <lineage>
        <taxon>Bacteria</taxon>
        <taxon>Pseudomonadati</taxon>
        <taxon>Pseudomonadota</taxon>
        <taxon>Alphaproteobacteria</taxon>
        <taxon>Hyphomicrobiales</taxon>
        <taxon>Rhizobiaceae</taxon>
        <taxon>Ferranicluibacter</taxon>
    </lineage>
</organism>
<evidence type="ECO:0000313" key="2">
    <source>
        <dbReference type="Proteomes" id="UP001155840"/>
    </source>
</evidence>
<comment type="caution">
    <text evidence="1">The sequence shown here is derived from an EMBL/GenBank/DDBJ whole genome shotgun (WGS) entry which is preliminary data.</text>
</comment>
<reference evidence="1" key="1">
    <citation type="submission" date="2020-03" db="EMBL/GenBank/DDBJ databases">
        <title>Ferranicluibacter endophyticum gen. nov., sp. nov., a new genus isolated from Rubus ulmifolius Schott. stem.</title>
        <authorList>
            <person name="Roca-Couso R."/>
            <person name="Flores-Felix J.D."/>
            <person name="Igual J.M."/>
            <person name="Rivas R."/>
        </authorList>
    </citation>
    <scope>NUCLEOTIDE SEQUENCE</scope>
    <source>
        <strain evidence="1">CRRU44</strain>
    </source>
</reference>
<keyword evidence="2" id="KW-1185">Reference proteome</keyword>
<dbReference type="RefSeq" id="WP_132665013.1">
    <property type="nucleotide sequence ID" value="NZ_JAANCM010000003.1"/>
</dbReference>
<dbReference type="EMBL" id="JAANCM010000003">
    <property type="protein sequence ID" value="NHT75765.1"/>
    <property type="molecule type" value="Genomic_DNA"/>
</dbReference>